<dbReference type="PANTHER" id="PTHR10192">
    <property type="entry name" value="MOLYBDOPTERIN BIOSYNTHESIS PROTEIN"/>
    <property type="match status" value="1"/>
</dbReference>
<dbReference type="InterPro" id="IPR036425">
    <property type="entry name" value="MoaB/Mog-like_dom_sf"/>
</dbReference>
<comment type="similarity">
    <text evidence="3 9">Belongs to the MoeA family.</text>
</comment>
<gene>
    <name evidence="11" type="ORF">GYN08_04935</name>
</gene>
<dbReference type="NCBIfam" id="NF045515">
    <property type="entry name" value="Glp_gephyrin"/>
    <property type="match status" value="1"/>
</dbReference>
<dbReference type="SUPFAM" id="SSF63882">
    <property type="entry name" value="MoeA N-terminal region -like"/>
    <property type="match status" value="1"/>
</dbReference>
<dbReference type="Proteomes" id="UP000800303">
    <property type="component" value="Unassembled WGS sequence"/>
</dbReference>
<evidence type="ECO:0000313" key="11">
    <source>
        <dbReference type="EMBL" id="NGZ74655.1"/>
    </source>
</evidence>
<dbReference type="RefSeq" id="WP_166272904.1">
    <property type="nucleotide sequence ID" value="NZ_JAAFGS010000001.1"/>
</dbReference>
<accession>A0ABX0F458</accession>
<dbReference type="Pfam" id="PF03454">
    <property type="entry name" value="MoeA_C"/>
    <property type="match status" value="1"/>
</dbReference>
<feature type="domain" description="MoaB/Mog" evidence="10">
    <location>
        <begin position="202"/>
        <end position="340"/>
    </location>
</feature>
<evidence type="ECO:0000256" key="2">
    <source>
        <dbReference type="ARBA" id="ARBA00005046"/>
    </source>
</evidence>
<dbReference type="InterPro" id="IPR036135">
    <property type="entry name" value="MoeA_linker/N_sf"/>
</dbReference>
<protein>
    <recommendedName>
        <fullName evidence="5 9">Molybdopterin molybdenumtransferase</fullName>
        <ecNumber evidence="4 9">2.10.1.1</ecNumber>
    </recommendedName>
</protein>
<dbReference type="PANTHER" id="PTHR10192:SF5">
    <property type="entry name" value="GEPHYRIN"/>
    <property type="match status" value="1"/>
</dbReference>
<comment type="cofactor">
    <cofactor evidence="9">
        <name>Mg(2+)</name>
        <dbReference type="ChEBI" id="CHEBI:18420"/>
    </cofactor>
</comment>
<evidence type="ECO:0000256" key="9">
    <source>
        <dbReference type="RuleBase" id="RU365090"/>
    </source>
</evidence>
<evidence type="ECO:0000256" key="7">
    <source>
        <dbReference type="ARBA" id="ARBA00023150"/>
    </source>
</evidence>
<dbReference type="SUPFAM" id="SSF63867">
    <property type="entry name" value="MoeA C-terminal domain-like"/>
    <property type="match status" value="1"/>
</dbReference>
<organism evidence="11 12">
    <name type="scientific">Saccharibacillus alkalitolerans</name>
    <dbReference type="NCBI Taxonomy" id="2705290"/>
    <lineage>
        <taxon>Bacteria</taxon>
        <taxon>Bacillati</taxon>
        <taxon>Bacillota</taxon>
        <taxon>Bacilli</taxon>
        <taxon>Bacillales</taxon>
        <taxon>Paenibacillaceae</taxon>
        <taxon>Saccharibacillus</taxon>
    </lineage>
</organism>
<dbReference type="Gene3D" id="3.40.980.10">
    <property type="entry name" value="MoaB/Mog-like domain"/>
    <property type="match status" value="1"/>
</dbReference>
<dbReference type="Pfam" id="PF03453">
    <property type="entry name" value="MoeA_N"/>
    <property type="match status" value="1"/>
</dbReference>
<dbReference type="InterPro" id="IPR005111">
    <property type="entry name" value="MoeA_C_domain_IV"/>
</dbReference>
<evidence type="ECO:0000256" key="6">
    <source>
        <dbReference type="ARBA" id="ARBA00022505"/>
    </source>
</evidence>
<keyword evidence="9" id="KW-0808">Transferase</keyword>
<evidence type="ECO:0000313" key="12">
    <source>
        <dbReference type="Proteomes" id="UP000800303"/>
    </source>
</evidence>
<dbReference type="SMART" id="SM00852">
    <property type="entry name" value="MoCF_biosynth"/>
    <property type="match status" value="1"/>
</dbReference>
<reference evidence="11 12" key="1">
    <citation type="submission" date="2020-01" db="EMBL/GenBank/DDBJ databases">
        <title>Polyphasic characterisation and genomic insights into a novel alkali tolerant bacterium VR-M41.</title>
        <authorList>
            <person name="Vemuluri V.R."/>
        </authorList>
    </citation>
    <scope>NUCLEOTIDE SEQUENCE [LARGE SCALE GENOMIC DNA]</scope>
    <source>
        <strain evidence="11 12">VR-M41</strain>
    </source>
</reference>
<dbReference type="InterPro" id="IPR038987">
    <property type="entry name" value="MoeA-like"/>
</dbReference>
<dbReference type="EC" id="2.10.1.1" evidence="4 9"/>
<comment type="catalytic activity">
    <reaction evidence="8">
        <text>adenylyl-molybdopterin + molybdate = Mo-molybdopterin + AMP + H(+)</text>
        <dbReference type="Rhea" id="RHEA:35047"/>
        <dbReference type="ChEBI" id="CHEBI:15378"/>
        <dbReference type="ChEBI" id="CHEBI:36264"/>
        <dbReference type="ChEBI" id="CHEBI:62727"/>
        <dbReference type="ChEBI" id="CHEBI:71302"/>
        <dbReference type="ChEBI" id="CHEBI:456215"/>
        <dbReference type="EC" id="2.10.1.1"/>
    </reaction>
</comment>
<name>A0ABX0F458_9BACL</name>
<dbReference type="Gene3D" id="3.90.105.10">
    <property type="entry name" value="Molybdopterin biosynthesis moea protein, domain 2"/>
    <property type="match status" value="1"/>
</dbReference>
<dbReference type="Pfam" id="PF00994">
    <property type="entry name" value="MoCF_biosynth"/>
    <property type="match status" value="1"/>
</dbReference>
<dbReference type="EMBL" id="JAAFGS010000001">
    <property type="protein sequence ID" value="NGZ74655.1"/>
    <property type="molecule type" value="Genomic_DNA"/>
</dbReference>
<keyword evidence="12" id="KW-1185">Reference proteome</keyword>
<dbReference type="CDD" id="cd00887">
    <property type="entry name" value="MoeA"/>
    <property type="match status" value="1"/>
</dbReference>
<sequence>MMEMRKPIPVGEAVARVTNEARRLDEETVPLEAAYGRILARPLIAAHDVPSFDRSPYDGYAIRAEDSAGASGGERAVFRVVDHIGAGAVSSKTLGQGEAVRIMTGAQLPAGADAVVMLEQTQEAETVSAGERGSKAGESAVPNAFTIRKAFSPGENISFRGEDMREGEEILPAGSLIHPGTVALLATFGHTEVQAAKRPIVGILSTGTELLEAGAALEPGKIRNSNGPMIAAQLRRMGVPSRMYDAAVDRLEDMLDTVRRALSECDCLITTGGVSVGDYDLLPAVYERLGADVLFNKVAMRPGSVTTVAVLEGRFLFGLSGNPSACYTGFELFARPALLKMMGAERLYPLRTKARLEEDFAKANPFARFIRAVYDGRSVRPAGFNKSNAVSSIGRGNALIVLPGGTRGFAAGDIVDVLLPGMEEGSAVWEL</sequence>
<comment type="function">
    <text evidence="1 9">Catalyzes the insertion of molybdate into adenylated molybdopterin with the concomitant release of AMP.</text>
</comment>
<dbReference type="Gene3D" id="2.40.340.10">
    <property type="entry name" value="MoeA, C-terminal, domain IV"/>
    <property type="match status" value="1"/>
</dbReference>
<dbReference type="NCBIfam" id="TIGR00177">
    <property type="entry name" value="molyb_syn"/>
    <property type="match status" value="1"/>
</dbReference>
<evidence type="ECO:0000256" key="1">
    <source>
        <dbReference type="ARBA" id="ARBA00002901"/>
    </source>
</evidence>
<keyword evidence="7 9" id="KW-0501">Molybdenum cofactor biosynthesis</keyword>
<comment type="caution">
    <text evidence="11">The sequence shown here is derived from an EMBL/GenBank/DDBJ whole genome shotgun (WGS) entry which is preliminary data.</text>
</comment>
<dbReference type="SUPFAM" id="SSF53218">
    <property type="entry name" value="Molybdenum cofactor biosynthesis proteins"/>
    <property type="match status" value="1"/>
</dbReference>
<dbReference type="InterPro" id="IPR001453">
    <property type="entry name" value="MoaB/Mog_dom"/>
</dbReference>
<dbReference type="InterPro" id="IPR036688">
    <property type="entry name" value="MoeA_C_domain_IV_sf"/>
</dbReference>
<keyword evidence="9" id="KW-0479">Metal-binding</keyword>
<evidence type="ECO:0000256" key="3">
    <source>
        <dbReference type="ARBA" id="ARBA00010763"/>
    </source>
</evidence>
<evidence type="ECO:0000256" key="5">
    <source>
        <dbReference type="ARBA" id="ARBA00021108"/>
    </source>
</evidence>
<dbReference type="Gene3D" id="2.170.190.11">
    <property type="entry name" value="Molybdopterin biosynthesis moea protein, domain 3"/>
    <property type="match status" value="1"/>
</dbReference>
<keyword evidence="6 9" id="KW-0500">Molybdenum</keyword>
<evidence type="ECO:0000256" key="4">
    <source>
        <dbReference type="ARBA" id="ARBA00013269"/>
    </source>
</evidence>
<dbReference type="InterPro" id="IPR005110">
    <property type="entry name" value="MoeA_linker/N"/>
</dbReference>
<comment type="pathway">
    <text evidence="2 9">Cofactor biosynthesis; molybdopterin biosynthesis.</text>
</comment>
<proteinExistence type="inferred from homology"/>
<evidence type="ECO:0000259" key="10">
    <source>
        <dbReference type="SMART" id="SM00852"/>
    </source>
</evidence>
<keyword evidence="9" id="KW-0460">Magnesium</keyword>
<evidence type="ECO:0000256" key="8">
    <source>
        <dbReference type="ARBA" id="ARBA00047317"/>
    </source>
</evidence>